<accession>A0A2S6HUP6</accession>
<keyword evidence="6 8" id="KW-1133">Transmembrane helix</keyword>
<dbReference type="RefSeq" id="WP_104436651.1">
    <property type="nucleotide sequence ID" value="NZ_PTJA01000004.1"/>
</dbReference>
<evidence type="ECO:0000313" key="9">
    <source>
        <dbReference type="EMBL" id="PPK81569.1"/>
    </source>
</evidence>
<dbReference type="EMBL" id="PTJA01000004">
    <property type="protein sequence ID" value="PPK81569.1"/>
    <property type="molecule type" value="Genomic_DNA"/>
</dbReference>
<evidence type="ECO:0000256" key="2">
    <source>
        <dbReference type="ARBA" id="ARBA00022654"/>
    </source>
</evidence>
<organism evidence="9 10">
    <name type="scientific">Lacrimispora xylanisolvens</name>
    <dbReference type="NCBI Taxonomy" id="384636"/>
    <lineage>
        <taxon>Bacteria</taxon>
        <taxon>Bacillati</taxon>
        <taxon>Bacillota</taxon>
        <taxon>Clostridia</taxon>
        <taxon>Lachnospirales</taxon>
        <taxon>Lachnospiraceae</taxon>
        <taxon>Lacrimispora</taxon>
    </lineage>
</organism>
<protein>
    <submittedName>
        <fullName evidence="9">Accessory gene regulator B</fullName>
    </submittedName>
</protein>
<feature type="transmembrane region" description="Helical" evidence="8">
    <location>
        <begin position="105"/>
        <end position="123"/>
    </location>
</feature>
<evidence type="ECO:0000256" key="7">
    <source>
        <dbReference type="ARBA" id="ARBA00023136"/>
    </source>
</evidence>
<evidence type="ECO:0000256" key="4">
    <source>
        <dbReference type="ARBA" id="ARBA00022692"/>
    </source>
</evidence>
<keyword evidence="2" id="KW-0673">Quorum sensing</keyword>
<evidence type="ECO:0000256" key="5">
    <source>
        <dbReference type="ARBA" id="ARBA00022801"/>
    </source>
</evidence>
<gene>
    <name evidence="9" type="ORF">BXY41_104372</name>
</gene>
<dbReference type="GO" id="GO:0008233">
    <property type="term" value="F:peptidase activity"/>
    <property type="evidence" value="ECO:0007669"/>
    <property type="project" value="UniProtKB-KW"/>
</dbReference>
<evidence type="ECO:0000256" key="1">
    <source>
        <dbReference type="ARBA" id="ARBA00022475"/>
    </source>
</evidence>
<dbReference type="AlphaFoldDB" id="A0A2S6HUP6"/>
<keyword evidence="3" id="KW-0645">Protease</keyword>
<feature type="transmembrane region" description="Helical" evidence="8">
    <location>
        <begin position="165"/>
        <end position="182"/>
    </location>
</feature>
<keyword evidence="10" id="KW-1185">Reference proteome</keyword>
<dbReference type="SMART" id="SM00793">
    <property type="entry name" value="AgrB"/>
    <property type="match status" value="1"/>
</dbReference>
<dbReference type="GO" id="GO:0016020">
    <property type="term" value="C:membrane"/>
    <property type="evidence" value="ECO:0007669"/>
    <property type="project" value="InterPro"/>
</dbReference>
<keyword evidence="5" id="KW-0378">Hydrolase</keyword>
<keyword evidence="1" id="KW-1003">Cell membrane</keyword>
<feature type="transmembrane region" description="Helical" evidence="8">
    <location>
        <begin position="78"/>
        <end position="99"/>
    </location>
</feature>
<feature type="transmembrane region" description="Helical" evidence="8">
    <location>
        <begin position="36"/>
        <end position="66"/>
    </location>
</feature>
<dbReference type="GO" id="GO:0009372">
    <property type="term" value="P:quorum sensing"/>
    <property type="evidence" value="ECO:0007669"/>
    <property type="project" value="UniProtKB-KW"/>
</dbReference>
<reference evidence="9 10" key="1">
    <citation type="submission" date="2018-02" db="EMBL/GenBank/DDBJ databases">
        <title>Genomic Encyclopedia of Archaeal and Bacterial Type Strains, Phase II (KMG-II): from individual species to whole genera.</title>
        <authorList>
            <person name="Goeker M."/>
        </authorList>
    </citation>
    <scope>NUCLEOTIDE SEQUENCE [LARGE SCALE GENOMIC DNA]</scope>
    <source>
        <strain evidence="9 10">DSM 3808</strain>
    </source>
</reference>
<evidence type="ECO:0000256" key="6">
    <source>
        <dbReference type="ARBA" id="ARBA00022989"/>
    </source>
</evidence>
<dbReference type="InterPro" id="IPR006741">
    <property type="entry name" value="AgrB"/>
</dbReference>
<proteinExistence type="predicted"/>
<evidence type="ECO:0000256" key="3">
    <source>
        <dbReference type="ARBA" id="ARBA00022670"/>
    </source>
</evidence>
<dbReference type="OrthoDB" id="9815055at2"/>
<name>A0A2S6HUP6_9FIRM</name>
<dbReference type="GO" id="GO:0006508">
    <property type="term" value="P:proteolysis"/>
    <property type="evidence" value="ECO:0007669"/>
    <property type="project" value="UniProtKB-KW"/>
</dbReference>
<evidence type="ECO:0000256" key="8">
    <source>
        <dbReference type="SAM" id="Phobius"/>
    </source>
</evidence>
<dbReference type="Pfam" id="PF04647">
    <property type="entry name" value="AgrB"/>
    <property type="match status" value="1"/>
</dbReference>
<dbReference type="Proteomes" id="UP000237749">
    <property type="component" value="Unassembled WGS sequence"/>
</dbReference>
<keyword evidence="4 8" id="KW-0812">Transmembrane</keyword>
<keyword evidence="7 8" id="KW-0472">Membrane</keyword>
<evidence type="ECO:0000313" key="10">
    <source>
        <dbReference type="Proteomes" id="UP000237749"/>
    </source>
</evidence>
<sequence length="193" mass="22515">MERLSIVLTNYILKKEVITKDDYEIYLYGFQSFLELFLNLVCSLCIAFFIHMEVECLLFFLLFIPLRSFNGGLHLKSYFSCLVFSCATMTVILLIVKYYSLNAPVSFLLYLVFMVLIKITGAVDHPNRPVDTEENQTFTHKTDRTLFISFLAALCFLFLNLENYIFLEALIYLLVFITLILSKISGRKKQQME</sequence>
<comment type="caution">
    <text evidence="9">The sequence shown here is derived from an EMBL/GenBank/DDBJ whole genome shotgun (WGS) entry which is preliminary data.</text>
</comment>